<accession>A0A2G9QDH2</accession>
<name>A0A2G9QDH2_AQUCT</name>
<dbReference type="AlphaFoldDB" id="A0A2G9QDH2"/>
<keyword evidence="2" id="KW-1185">Reference proteome</keyword>
<sequence>MPHCQLVGAFETPTNQPACFPSEQRGYLVGAHGWLRWVGGQAFGVFPTPHPAKLHDIVGWSWTALPAGASPLTVTCTCSSGFPPFTTSLSFWLSCPTQPAPGMLSLLVYAAWTGPLSSGTDNIGRVDLRGCALPSAQSQAYDLYGLAPDE</sequence>
<dbReference type="Proteomes" id="UP000228934">
    <property type="component" value="Unassembled WGS sequence"/>
</dbReference>
<evidence type="ECO:0000313" key="2">
    <source>
        <dbReference type="Proteomes" id="UP000228934"/>
    </source>
</evidence>
<gene>
    <name evidence="1" type="ORF">AB205_0012510</name>
</gene>
<organism evidence="1 2">
    <name type="scientific">Aquarana catesbeiana</name>
    <name type="common">American bullfrog</name>
    <name type="synonym">Rana catesbeiana</name>
    <dbReference type="NCBI Taxonomy" id="8400"/>
    <lineage>
        <taxon>Eukaryota</taxon>
        <taxon>Metazoa</taxon>
        <taxon>Chordata</taxon>
        <taxon>Craniata</taxon>
        <taxon>Vertebrata</taxon>
        <taxon>Euteleostomi</taxon>
        <taxon>Amphibia</taxon>
        <taxon>Batrachia</taxon>
        <taxon>Anura</taxon>
        <taxon>Neobatrachia</taxon>
        <taxon>Ranoidea</taxon>
        <taxon>Ranidae</taxon>
        <taxon>Aquarana</taxon>
    </lineage>
</organism>
<protein>
    <submittedName>
        <fullName evidence="1">Uncharacterized protein</fullName>
    </submittedName>
</protein>
<evidence type="ECO:0000313" key="1">
    <source>
        <dbReference type="EMBL" id="PIO13662.1"/>
    </source>
</evidence>
<reference evidence="2" key="1">
    <citation type="journal article" date="2017" name="Nat. Commun.">
        <title>The North American bullfrog draft genome provides insight into hormonal regulation of long noncoding RNA.</title>
        <authorList>
            <person name="Hammond S.A."/>
            <person name="Warren R.L."/>
            <person name="Vandervalk B.P."/>
            <person name="Kucuk E."/>
            <person name="Khan H."/>
            <person name="Gibb E.A."/>
            <person name="Pandoh P."/>
            <person name="Kirk H."/>
            <person name="Zhao Y."/>
            <person name="Jones M."/>
            <person name="Mungall A.J."/>
            <person name="Coope R."/>
            <person name="Pleasance S."/>
            <person name="Moore R.A."/>
            <person name="Holt R.A."/>
            <person name="Round J.M."/>
            <person name="Ohora S."/>
            <person name="Walle B.V."/>
            <person name="Veldhoen N."/>
            <person name="Helbing C.C."/>
            <person name="Birol I."/>
        </authorList>
    </citation>
    <scope>NUCLEOTIDE SEQUENCE [LARGE SCALE GENOMIC DNA]</scope>
</reference>
<dbReference type="EMBL" id="KZ033808">
    <property type="protein sequence ID" value="PIO13662.1"/>
    <property type="molecule type" value="Genomic_DNA"/>
</dbReference>
<proteinExistence type="predicted"/>